<reference evidence="1" key="1">
    <citation type="submission" date="2019-07" db="EMBL/GenBank/DDBJ databases">
        <title>Annotation for the trematode Paragonimus miyazaki's.</title>
        <authorList>
            <person name="Choi Y.-J."/>
        </authorList>
    </citation>
    <scope>NUCLEOTIDE SEQUENCE</scope>
    <source>
        <strain evidence="1">Japan</strain>
    </source>
</reference>
<accession>A0A8S9YMY2</accession>
<dbReference type="AlphaFoldDB" id="A0A8S9YMY2"/>
<dbReference type="EMBL" id="JTDE01003277">
    <property type="protein sequence ID" value="KAF7256249.1"/>
    <property type="molecule type" value="Genomic_DNA"/>
</dbReference>
<protein>
    <submittedName>
        <fullName evidence="1">Uncharacterized protein</fullName>
    </submittedName>
</protein>
<name>A0A8S9YMY2_9TREM</name>
<proteinExistence type="predicted"/>
<evidence type="ECO:0000313" key="2">
    <source>
        <dbReference type="Proteomes" id="UP000822476"/>
    </source>
</evidence>
<organism evidence="1 2">
    <name type="scientific">Paragonimus skrjabini miyazakii</name>
    <dbReference type="NCBI Taxonomy" id="59628"/>
    <lineage>
        <taxon>Eukaryota</taxon>
        <taxon>Metazoa</taxon>
        <taxon>Spiralia</taxon>
        <taxon>Lophotrochozoa</taxon>
        <taxon>Platyhelminthes</taxon>
        <taxon>Trematoda</taxon>
        <taxon>Digenea</taxon>
        <taxon>Plagiorchiida</taxon>
        <taxon>Troglotremata</taxon>
        <taxon>Troglotrematidae</taxon>
        <taxon>Paragonimus</taxon>
    </lineage>
</organism>
<comment type="caution">
    <text evidence="1">The sequence shown here is derived from an EMBL/GenBank/DDBJ whole genome shotgun (WGS) entry which is preliminary data.</text>
</comment>
<evidence type="ECO:0000313" key="1">
    <source>
        <dbReference type="EMBL" id="KAF7256249.1"/>
    </source>
</evidence>
<sequence length="80" mass="9240">MDLHRKLNAVGDYIRCNNIELFTFKIWRNQESTALKISLVITSSLLSRFERLPRSKGFCRMEHHIAFAGISNSSLLSLEN</sequence>
<dbReference type="Proteomes" id="UP000822476">
    <property type="component" value="Unassembled WGS sequence"/>
</dbReference>
<gene>
    <name evidence="1" type="ORF">EG68_06764</name>
</gene>
<keyword evidence="2" id="KW-1185">Reference proteome</keyword>